<feature type="region of interest" description="Disordered" evidence="1">
    <location>
        <begin position="104"/>
        <end position="135"/>
    </location>
</feature>
<protein>
    <submittedName>
        <fullName evidence="2">Uncharacterized protein</fullName>
    </submittedName>
</protein>
<reference evidence="2" key="1">
    <citation type="submission" date="2015-12" db="EMBL/GenBank/DDBJ databases">
        <title>De novo transcriptome assembly of four potential Pierce s Disease insect vectors from Arizona vineyards.</title>
        <authorList>
            <person name="Tassone E.E."/>
        </authorList>
    </citation>
    <scope>NUCLEOTIDE SEQUENCE</scope>
</reference>
<organism evidence="2">
    <name type="scientific">Clastoptera arizonana</name>
    <name type="common">Arizona spittle bug</name>
    <dbReference type="NCBI Taxonomy" id="38151"/>
    <lineage>
        <taxon>Eukaryota</taxon>
        <taxon>Metazoa</taxon>
        <taxon>Ecdysozoa</taxon>
        <taxon>Arthropoda</taxon>
        <taxon>Hexapoda</taxon>
        <taxon>Insecta</taxon>
        <taxon>Pterygota</taxon>
        <taxon>Neoptera</taxon>
        <taxon>Paraneoptera</taxon>
        <taxon>Hemiptera</taxon>
        <taxon>Auchenorrhyncha</taxon>
        <taxon>Cercopoidea</taxon>
        <taxon>Clastopteridae</taxon>
        <taxon>Clastoptera</taxon>
    </lineage>
</organism>
<feature type="region of interest" description="Disordered" evidence="1">
    <location>
        <begin position="49"/>
        <end position="84"/>
    </location>
</feature>
<sequence>SLDITKRSKDPAFDETNYYQKPVPANSALNKTKNFIPQTPIFRRKITSQLKNGEPQKLQSAKSSPNSPSISMPKSHNRLRTNSLTEMKKSLIITKRQSYNYSFNYDSSSSDSDYGRDLQLHQGQQLCSKEPNLMP</sequence>
<feature type="compositionally biased region" description="Low complexity" evidence="1">
    <location>
        <begin position="60"/>
        <end position="74"/>
    </location>
</feature>
<name>A0A1B6E2S1_9HEMI</name>
<gene>
    <name evidence="2" type="ORF">g.545</name>
</gene>
<proteinExistence type="predicted"/>
<dbReference type="AlphaFoldDB" id="A0A1B6E2S1"/>
<dbReference type="EMBL" id="GEDC01005076">
    <property type="protein sequence ID" value="JAS32222.1"/>
    <property type="molecule type" value="Transcribed_RNA"/>
</dbReference>
<evidence type="ECO:0000256" key="1">
    <source>
        <dbReference type="SAM" id="MobiDB-lite"/>
    </source>
</evidence>
<evidence type="ECO:0000313" key="2">
    <source>
        <dbReference type="EMBL" id="JAS32222.1"/>
    </source>
</evidence>
<feature type="non-terminal residue" evidence="2">
    <location>
        <position position="1"/>
    </location>
</feature>
<accession>A0A1B6E2S1</accession>
<feature type="non-terminal residue" evidence="2">
    <location>
        <position position="135"/>
    </location>
</feature>